<accession>A0A9P0HUJ0</accession>
<dbReference type="EMBL" id="OV725083">
    <property type="protein sequence ID" value="CAH1408050.1"/>
    <property type="molecule type" value="Genomic_DNA"/>
</dbReference>
<dbReference type="Gene3D" id="2.60.120.290">
    <property type="entry name" value="Spermadhesin, CUB domain"/>
    <property type="match status" value="1"/>
</dbReference>
<proteinExistence type="predicted"/>
<evidence type="ECO:0000313" key="2">
    <source>
        <dbReference type="Proteomes" id="UP001152798"/>
    </source>
</evidence>
<reference evidence="1" key="1">
    <citation type="submission" date="2022-01" db="EMBL/GenBank/DDBJ databases">
        <authorList>
            <person name="King R."/>
        </authorList>
    </citation>
    <scope>NUCLEOTIDE SEQUENCE</scope>
</reference>
<dbReference type="SUPFAM" id="SSF49854">
    <property type="entry name" value="Spermadhesin, CUB domain"/>
    <property type="match status" value="1"/>
</dbReference>
<evidence type="ECO:0008006" key="3">
    <source>
        <dbReference type="Google" id="ProtNLM"/>
    </source>
</evidence>
<dbReference type="InterPro" id="IPR035914">
    <property type="entry name" value="Sperma_CUB_dom_sf"/>
</dbReference>
<sequence length="167" mass="18521">MTASFTPVERNGNKKYRESINTGRIKGGLQVAAKRNRMTYINSKRLQMDTASVCWEFVSERVRGSTSVSALLYVERCSAGDYLVVYPSGTDGAVNEESYPLGRLCGSEAINLYSSGPSIVLEFHTEVNIRNSTGFNGKFTFIQAGNTTVPSIDLLIWFRRGLIMNDN</sequence>
<dbReference type="Proteomes" id="UP001152798">
    <property type="component" value="Chromosome 7"/>
</dbReference>
<evidence type="ECO:0000313" key="1">
    <source>
        <dbReference type="EMBL" id="CAH1408050.1"/>
    </source>
</evidence>
<keyword evidence="2" id="KW-1185">Reference proteome</keyword>
<organism evidence="1 2">
    <name type="scientific">Nezara viridula</name>
    <name type="common">Southern green stink bug</name>
    <name type="synonym">Cimex viridulus</name>
    <dbReference type="NCBI Taxonomy" id="85310"/>
    <lineage>
        <taxon>Eukaryota</taxon>
        <taxon>Metazoa</taxon>
        <taxon>Ecdysozoa</taxon>
        <taxon>Arthropoda</taxon>
        <taxon>Hexapoda</taxon>
        <taxon>Insecta</taxon>
        <taxon>Pterygota</taxon>
        <taxon>Neoptera</taxon>
        <taxon>Paraneoptera</taxon>
        <taxon>Hemiptera</taxon>
        <taxon>Heteroptera</taxon>
        <taxon>Panheteroptera</taxon>
        <taxon>Pentatomomorpha</taxon>
        <taxon>Pentatomoidea</taxon>
        <taxon>Pentatomidae</taxon>
        <taxon>Pentatominae</taxon>
        <taxon>Nezara</taxon>
    </lineage>
</organism>
<gene>
    <name evidence="1" type="ORF">NEZAVI_LOCUS15650</name>
</gene>
<name>A0A9P0HUJ0_NEZVI</name>
<dbReference type="AlphaFoldDB" id="A0A9P0HUJ0"/>
<protein>
    <recommendedName>
        <fullName evidence="3">CUB domain-containing protein</fullName>
    </recommendedName>
</protein>
<dbReference type="OrthoDB" id="6619904at2759"/>